<evidence type="ECO:0000256" key="4">
    <source>
        <dbReference type="ARBA" id="ARBA00043988"/>
    </source>
</evidence>
<proteinExistence type="inferred from homology"/>
<dbReference type="Gene3D" id="3.40.50.150">
    <property type="entry name" value="Vaccinia Virus protein VP39"/>
    <property type="match status" value="1"/>
</dbReference>
<dbReference type="GO" id="GO:0008168">
    <property type="term" value="F:methyltransferase activity"/>
    <property type="evidence" value="ECO:0007669"/>
    <property type="project" value="UniProtKB-KW"/>
</dbReference>
<dbReference type="PANTHER" id="PTHR14614">
    <property type="entry name" value="HEPATOCELLULAR CARCINOMA-ASSOCIATED ANTIGEN"/>
    <property type="match status" value="1"/>
</dbReference>
<evidence type="ECO:0000313" key="6">
    <source>
        <dbReference type="Proteomes" id="UP000825935"/>
    </source>
</evidence>
<protein>
    <recommendedName>
        <fullName evidence="7">Methyltransferase-like protein 23</fullName>
    </recommendedName>
</protein>
<sequence>MLILNESLLCVRMKRVSKHRFWDDSEREVTNIQISEVMEENYGLYVWPGSIVLAEYIWQHRTLFRGAQVLELGAGTALPGILAAKLGAHVTLTDLENNSEVFENMARNCEENQVGCKILSLTWGSWDQNMLNLNPDVVLGADVLYNSSDFDDLFATVAFLLQKNPAAVFITAYEPRSAHRSIEFLMAKWKLQCIKLVDAHEILPQAKLLSVSTSVEIAEIKSL</sequence>
<comment type="caution">
    <text evidence="5">The sequence shown here is derived from an EMBL/GenBank/DDBJ whole genome shotgun (WGS) entry which is preliminary data.</text>
</comment>
<keyword evidence="3" id="KW-0949">S-adenosyl-L-methionine</keyword>
<gene>
    <name evidence="5" type="ORF">KP509_29G051100</name>
</gene>
<dbReference type="EMBL" id="CM035434">
    <property type="protein sequence ID" value="KAH7292085.1"/>
    <property type="molecule type" value="Genomic_DNA"/>
</dbReference>
<evidence type="ECO:0000256" key="3">
    <source>
        <dbReference type="ARBA" id="ARBA00022691"/>
    </source>
</evidence>
<evidence type="ECO:0000256" key="2">
    <source>
        <dbReference type="ARBA" id="ARBA00022679"/>
    </source>
</evidence>
<dbReference type="Proteomes" id="UP000825935">
    <property type="component" value="Chromosome 29"/>
</dbReference>
<dbReference type="GO" id="GO:0032259">
    <property type="term" value="P:methylation"/>
    <property type="evidence" value="ECO:0007669"/>
    <property type="project" value="UniProtKB-KW"/>
</dbReference>
<dbReference type="PANTHER" id="PTHR14614:SF164">
    <property type="entry name" value="HISTONE-ARGININE METHYLTRANSFERASE METTL23"/>
    <property type="match status" value="1"/>
</dbReference>
<comment type="similarity">
    <text evidence="4">Belongs to the methyltransferase superfamily. METTL23 family.</text>
</comment>
<dbReference type="AlphaFoldDB" id="A0A8T2R944"/>
<evidence type="ECO:0008006" key="7">
    <source>
        <dbReference type="Google" id="ProtNLM"/>
    </source>
</evidence>
<keyword evidence="1" id="KW-0489">Methyltransferase</keyword>
<dbReference type="Pfam" id="PF10294">
    <property type="entry name" value="Methyltransf_16"/>
    <property type="match status" value="1"/>
</dbReference>
<evidence type="ECO:0000256" key="1">
    <source>
        <dbReference type="ARBA" id="ARBA00022603"/>
    </source>
</evidence>
<dbReference type="OrthoDB" id="407325at2759"/>
<reference evidence="5" key="1">
    <citation type="submission" date="2021-08" db="EMBL/GenBank/DDBJ databases">
        <title>WGS assembly of Ceratopteris richardii.</title>
        <authorList>
            <person name="Marchant D.B."/>
            <person name="Chen G."/>
            <person name="Jenkins J."/>
            <person name="Shu S."/>
            <person name="Leebens-Mack J."/>
            <person name="Grimwood J."/>
            <person name="Schmutz J."/>
            <person name="Soltis P."/>
            <person name="Soltis D."/>
            <person name="Chen Z.-H."/>
        </authorList>
    </citation>
    <scope>NUCLEOTIDE SEQUENCE</scope>
    <source>
        <strain evidence="5">Whitten #5841</strain>
        <tissue evidence="5">Leaf</tissue>
    </source>
</reference>
<dbReference type="GO" id="GO:0005634">
    <property type="term" value="C:nucleus"/>
    <property type="evidence" value="ECO:0007669"/>
    <property type="project" value="TreeGrafter"/>
</dbReference>
<dbReference type="InterPro" id="IPR019410">
    <property type="entry name" value="Methyltransf_16"/>
</dbReference>
<organism evidence="5 6">
    <name type="scientific">Ceratopteris richardii</name>
    <name type="common">Triangle waterfern</name>
    <dbReference type="NCBI Taxonomy" id="49495"/>
    <lineage>
        <taxon>Eukaryota</taxon>
        <taxon>Viridiplantae</taxon>
        <taxon>Streptophyta</taxon>
        <taxon>Embryophyta</taxon>
        <taxon>Tracheophyta</taxon>
        <taxon>Polypodiopsida</taxon>
        <taxon>Polypodiidae</taxon>
        <taxon>Polypodiales</taxon>
        <taxon>Pteridineae</taxon>
        <taxon>Pteridaceae</taxon>
        <taxon>Parkerioideae</taxon>
        <taxon>Ceratopteris</taxon>
    </lineage>
</organism>
<keyword evidence="2" id="KW-0808">Transferase</keyword>
<dbReference type="GO" id="GO:0005737">
    <property type="term" value="C:cytoplasm"/>
    <property type="evidence" value="ECO:0007669"/>
    <property type="project" value="TreeGrafter"/>
</dbReference>
<dbReference type="InterPro" id="IPR029063">
    <property type="entry name" value="SAM-dependent_MTases_sf"/>
</dbReference>
<keyword evidence="6" id="KW-1185">Reference proteome</keyword>
<accession>A0A8T2R944</accession>
<evidence type="ECO:0000313" key="5">
    <source>
        <dbReference type="EMBL" id="KAH7292085.1"/>
    </source>
</evidence>
<name>A0A8T2R944_CERRI</name>
<dbReference type="SUPFAM" id="SSF53335">
    <property type="entry name" value="S-adenosyl-L-methionine-dependent methyltransferases"/>
    <property type="match status" value="1"/>
</dbReference>